<dbReference type="Gene3D" id="3.30.230.130">
    <property type="entry name" value="Cullin, Chain C, Domain 2"/>
    <property type="match status" value="1"/>
</dbReference>
<proteinExistence type="inferred from homology"/>
<evidence type="ECO:0000256" key="4">
    <source>
        <dbReference type="PROSITE-ProRule" id="PRU00330"/>
    </source>
</evidence>
<protein>
    <recommendedName>
        <fullName evidence="7">Cullin family profile domain-containing protein</fullName>
    </recommendedName>
</protein>
<dbReference type="InterPro" id="IPR016159">
    <property type="entry name" value="Cullin_repeat-like_dom_sf"/>
</dbReference>
<evidence type="ECO:0000256" key="6">
    <source>
        <dbReference type="SAM" id="MobiDB-lite"/>
    </source>
</evidence>
<feature type="region of interest" description="Disordered" evidence="6">
    <location>
        <begin position="1"/>
        <end position="20"/>
    </location>
</feature>
<comment type="similarity">
    <text evidence="1 4 5">Belongs to the cullin family.</text>
</comment>
<dbReference type="SUPFAM" id="SSF46785">
    <property type="entry name" value="Winged helix' DNA-binding domain"/>
    <property type="match status" value="1"/>
</dbReference>
<dbReference type="FunFam" id="1.10.10.10:FF:000014">
    <property type="entry name" value="Cullin 1"/>
    <property type="match status" value="1"/>
</dbReference>
<dbReference type="FunFam" id="1.20.1310.10:FF:000002">
    <property type="entry name" value="cullin-3 isoform X1"/>
    <property type="match status" value="1"/>
</dbReference>
<keyword evidence="9" id="KW-1185">Reference proteome</keyword>
<dbReference type="InterPro" id="IPR016157">
    <property type="entry name" value="Cullin_CS"/>
</dbReference>
<feature type="region of interest" description="Disordered" evidence="6">
    <location>
        <begin position="761"/>
        <end position="784"/>
    </location>
</feature>
<evidence type="ECO:0000256" key="1">
    <source>
        <dbReference type="ARBA" id="ARBA00006019"/>
    </source>
</evidence>
<comment type="caution">
    <text evidence="8">The sequence shown here is derived from an EMBL/GenBank/DDBJ whole genome shotgun (WGS) entry which is preliminary data.</text>
</comment>
<dbReference type="Gene3D" id="1.10.10.10">
    <property type="entry name" value="Winged helix-like DNA-binding domain superfamily/Winged helix DNA-binding domain"/>
    <property type="match status" value="1"/>
</dbReference>
<dbReference type="InterPro" id="IPR001373">
    <property type="entry name" value="Cullin_N"/>
</dbReference>
<accession>A0A9W8AV04</accession>
<dbReference type="EMBL" id="JANBPY010000231">
    <property type="protein sequence ID" value="KAJ1968102.1"/>
    <property type="molecule type" value="Genomic_DNA"/>
</dbReference>
<dbReference type="SUPFAM" id="SSF74788">
    <property type="entry name" value="Cullin repeat-like"/>
    <property type="match status" value="1"/>
</dbReference>
<dbReference type="InterPro" id="IPR036317">
    <property type="entry name" value="Cullin_homology_sf"/>
</dbReference>
<organism evidence="8 9">
    <name type="scientific">Dispira parvispora</name>
    <dbReference type="NCBI Taxonomy" id="1520584"/>
    <lineage>
        <taxon>Eukaryota</taxon>
        <taxon>Fungi</taxon>
        <taxon>Fungi incertae sedis</taxon>
        <taxon>Zoopagomycota</taxon>
        <taxon>Kickxellomycotina</taxon>
        <taxon>Dimargaritomycetes</taxon>
        <taxon>Dimargaritales</taxon>
        <taxon>Dimargaritaceae</taxon>
        <taxon>Dispira</taxon>
    </lineage>
</organism>
<dbReference type="Pfam" id="PF00888">
    <property type="entry name" value="Cullin"/>
    <property type="match status" value="1"/>
</dbReference>
<dbReference type="SMART" id="SM00884">
    <property type="entry name" value="Cullin_Nedd8"/>
    <property type="match status" value="1"/>
</dbReference>
<evidence type="ECO:0000259" key="7">
    <source>
        <dbReference type="PROSITE" id="PS50069"/>
    </source>
</evidence>
<dbReference type="InterPro" id="IPR045093">
    <property type="entry name" value="Cullin"/>
</dbReference>
<dbReference type="PROSITE" id="PS01256">
    <property type="entry name" value="CULLIN_1"/>
    <property type="match status" value="1"/>
</dbReference>
<dbReference type="Pfam" id="PF10557">
    <property type="entry name" value="Cullin_Nedd8"/>
    <property type="match status" value="1"/>
</dbReference>
<dbReference type="OrthoDB" id="27073at2759"/>
<dbReference type="GO" id="GO:0006511">
    <property type="term" value="P:ubiquitin-dependent protein catabolic process"/>
    <property type="evidence" value="ECO:0007669"/>
    <property type="project" value="InterPro"/>
</dbReference>
<evidence type="ECO:0000313" key="9">
    <source>
        <dbReference type="Proteomes" id="UP001150925"/>
    </source>
</evidence>
<evidence type="ECO:0000313" key="8">
    <source>
        <dbReference type="EMBL" id="KAJ1968102.1"/>
    </source>
</evidence>
<evidence type="ECO:0000256" key="3">
    <source>
        <dbReference type="ARBA" id="ARBA00022843"/>
    </source>
</evidence>
<dbReference type="GO" id="GO:0031625">
    <property type="term" value="F:ubiquitin protein ligase binding"/>
    <property type="evidence" value="ECO:0007669"/>
    <property type="project" value="InterPro"/>
</dbReference>
<dbReference type="Gene3D" id="1.20.1310.10">
    <property type="entry name" value="Cullin Repeats"/>
    <property type="match status" value="4"/>
</dbReference>
<gene>
    <name evidence="8" type="ORF">IWQ62_001447</name>
</gene>
<feature type="region of interest" description="Disordered" evidence="6">
    <location>
        <begin position="359"/>
        <end position="392"/>
    </location>
</feature>
<dbReference type="InterPro" id="IPR059120">
    <property type="entry name" value="Cullin-like_AB"/>
</dbReference>
<dbReference type="PROSITE" id="PS50069">
    <property type="entry name" value="CULLIN_2"/>
    <property type="match status" value="1"/>
</dbReference>
<dbReference type="PANTHER" id="PTHR11932">
    <property type="entry name" value="CULLIN"/>
    <property type="match status" value="1"/>
</dbReference>
<evidence type="ECO:0000256" key="5">
    <source>
        <dbReference type="RuleBase" id="RU003829"/>
    </source>
</evidence>
<dbReference type="InterPro" id="IPR036390">
    <property type="entry name" value="WH_DNA-bd_sf"/>
</dbReference>
<keyword evidence="2" id="KW-1017">Isopeptide bond</keyword>
<dbReference type="SUPFAM" id="SSF75632">
    <property type="entry name" value="Cullin homology domain"/>
    <property type="match status" value="1"/>
</dbReference>
<dbReference type="GO" id="GO:0031461">
    <property type="term" value="C:cullin-RING ubiquitin ligase complex"/>
    <property type="evidence" value="ECO:0007669"/>
    <property type="project" value="InterPro"/>
</dbReference>
<dbReference type="SMART" id="SM00182">
    <property type="entry name" value="CULLIN"/>
    <property type="match status" value="1"/>
</dbReference>
<keyword evidence="3" id="KW-0832">Ubl conjugation</keyword>
<dbReference type="InterPro" id="IPR019559">
    <property type="entry name" value="Cullin_neddylation_domain"/>
</dbReference>
<dbReference type="AlphaFoldDB" id="A0A9W8AV04"/>
<dbReference type="InterPro" id="IPR036388">
    <property type="entry name" value="WH-like_DNA-bd_sf"/>
</dbReference>
<dbReference type="FunFam" id="1.20.1310.10:FF:000001">
    <property type="entry name" value="Cullin 3"/>
    <property type="match status" value="1"/>
</dbReference>
<evidence type="ECO:0000256" key="2">
    <source>
        <dbReference type="ARBA" id="ARBA00022499"/>
    </source>
</evidence>
<feature type="domain" description="Cullin family profile" evidence="7">
    <location>
        <begin position="437"/>
        <end position="700"/>
    </location>
</feature>
<dbReference type="InterPro" id="IPR016158">
    <property type="entry name" value="Cullin_homology"/>
</dbReference>
<name>A0A9W8AV04_9FUNG</name>
<sequence length="856" mass="97808">MSFMQRSTRPRIRPPKSRLGAGTDFDATWAKLERTIREIHRKNASDLSYEELYRAAYTLVLHGHGTRLYENVTKAIQKHLEQCVSDQLVTPIGPGDTAPRDERPPIDTTTLSLTHRLKDNQSFLTKVTALWDDHVTSMSLIKDILMYMDRVYCPRADVPQTYHQGLILFRKHVLNSPQYAVQKEVHDQMLECITTERRGGEVDRSLLARIRTMLVSIPPDGDSSFANVYFRDFENLLEDNSRQYYRQVGSEWANQMDANEFLMHISNALQHEDTRCDHYLVPETKPKLATIIHEELIKQYAGTIIGMPHGLRYMMEHKDFTNLRTMYNLFTLHPSSTEELRQACSEFIQQQGLLINARFTSPESGAEATTKPRRAPGVNPKEGQSESSDQSPLQWVPAVLEFKQQIDKVLTEAFGGDNAFEKTLLDAFAEFVNQYAKAPEVLSLFMDEHLSKNTKGKTEEENDAILGESVVLFRHLRDKDIFERYYKQHLARRLLLGRSVSEDAERRVISKLKVERGYHFTSKLEGMFNDVRISADTNQAFHQHLTSTEVLPLGYQLNVQVLTASLWPVSVTSQYYLSTSKPQNEGESPSSAGTPWTPALSNTSGIILSPELLQGVKCYTQFYLDKHSGRKLAWQLSMGHVDLRCQFKAKRYQLNVTLFQALVLLHLNQVADDTLVTFQTLQEETGVPEYDLRRNLRALACGKFKILVKEPKSSDINPETDRFKLNTQFAAPQSKIRIRAAPSSGTKEGDGISKKGAAITRNSAMEGRGLETESEARATQAQVEETRRTLVEATIVRIMKSRKQLDHSNLLTEVTEQLQSRFMAKPAMIKQRIEFLIDRDYLERSADDRRVYNYLA</sequence>
<dbReference type="Proteomes" id="UP001150925">
    <property type="component" value="Unassembled WGS sequence"/>
</dbReference>
<reference evidence="8" key="1">
    <citation type="submission" date="2022-07" db="EMBL/GenBank/DDBJ databases">
        <title>Phylogenomic reconstructions and comparative analyses of Kickxellomycotina fungi.</title>
        <authorList>
            <person name="Reynolds N.K."/>
            <person name="Stajich J.E."/>
            <person name="Barry K."/>
            <person name="Grigoriev I.V."/>
            <person name="Crous P."/>
            <person name="Smith M.E."/>
        </authorList>
    </citation>
    <scope>NUCLEOTIDE SEQUENCE</scope>
    <source>
        <strain evidence="8">RSA 1196</strain>
    </source>
</reference>
<dbReference type="Pfam" id="PF26557">
    <property type="entry name" value="Cullin_AB"/>
    <property type="match status" value="1"/>
</dbReference>